<dbReference type="Proteomes" id="UP000647587">
    <property type="component" value="Unassembled WGS sequence"/>
</dbReference>
<accession>A0ABQ2F0X6</accession>
<protein>
    <submittedName>
        <fullName evidence="1">Uncharacterized protein</fullName>
    </submittedName>
</protein>
<gene>
    <name evidence="1" type="ORF">GCM10008955_33580</name>
</gene>
<evidence type="ECO:0000313" key="1">
    <source>
        <dbReference type="EMBL" id="GGK36976.1"/>
    </source>
</evidence>
<dbReference type="RefSeq" id="WP_189010814.1">
    <property type="nucleotide sequence ID" value="NZ_BMPP01000016.1"/>
</dbReference>
<evidence type="ECO:0000313" key="2">
    <source>
        <dbReference type="Proteomes" id="UP000647587"/>
    </source>
</evidence>
<name>A0ABQ2F0X6_9DEIO</name>
<reference evidence="2" key="1">
    <citation type="journal article" date="2019" name="Int. J. Syst. Evol. Microbiol.">
        <title>The Global Catalogue of Microorganisms (GCM) 10K type strain sequencing project: providing services to taxonomists for standard genome sequencing and annotation.</title>
        <authorList>
            <consortium name="The Broad Institute Genomics Platform"/>
            <consortium name="The Broad Institute Genome Sequencing Center for Infectious Disease"/>
            <person name="Wu L."/>
            <person name="Ma J."/>
        </authorList>
    </citation>
    <scope>NUCLEOTIDE SEQUENCE [LARGE SCALE GENOMIC DNA]</scope>
    <source>
        <strain evidence="2">JCM 30331</strain>
    </source>
</reference>
<organism evidence="1 2">
    <name type="scientific">Deinococcus malanensis</name>
    <dbReference type="NCBI Taxonomy" id="1706855"/>
    <lineage>
        <taxon>Bacteria</taxon>
        <taxon>Thermotogati</taxon>
        <taxon>Deinococcota</taxon>
        <taxon>Deinococci</taxon>
        <taxon>Deinococcales</taxon>
        <taxon>Deinococcaceae</taxon>
        <taxon>Deinococcus</taxon>
    </lineage>
</organism>
<comment type="caution">
    <text evidence="1">The sequence shown here is derived from an EMBL/GenBank/DDBJ whole genome shotgun (WGS) entry which is preliminary data.</text>
</comment>
<sequence>MTLFNAVRMPDVDRGITERELRRLTVEVRAVVPDVAVVVVTNANRGIGVSLHDQAGHTLDMAGVPFSLLEDLMTFFGLGCWVLTGTGLPAARVRGV</sequence>
<dbReference type="EMBL" id="BMPP01000016">
    <property type="protein sequence ID" value="GGK36976.1"/>
    <property type="molecule type" value="Genomic_DNA"/>
</dbReference>
<keyword evidence="2" id="KW-1185">Reference proteome</keyword>
<proteinExistence type="predicted"/>